<feature type="signal peptide" evidence="1">
    <location>
        <begin position="1"/>
        <end position="24"/>
    </location>
</feature>
<comment type="caution">
    <text evidence="2">The sequence shown here is derived from an EMBL/GenBank/DDBJ whole genome shotgun (WGS) entry which is preliminary data.</text>
</comment>
<proteinExistence type="predicted"/>
<dbReference type="Proteomes" id="UP001524499">
    <property type="component" value="Unassembled WGS sequence"/>
</dbReference>
<evidence type="ECO:0008006" key="4">
    <source>
        <dbReference type="Google" id="ProtNLM"/>
    </source>
</evidence>
<evidence type="ECO:0000256" key="1">
    <source>
        <dbReference type="SAM" id="SignalP"/>
    </source>
</evidence>
<reference evidence="2 3" key="1">
    <citation type="submission" date="2022-07" db="EMBL/GenBank/DDBJ databases">
        <title>Methylomonas rivi sp. nov., Methylomonas rosea sp. nov., Methylomonas aureus sp. nov. and Methylomonas subterranea sp. nov., four novel methanotrophs isolated from a freshwater creek and the deep terrestrial subsurface.</title>
        <authorList>
            <person name="Abin C."/>
            <person name="Sankaranarayanan K."/>
            <person name="Garner C."/>
            <person name="Sindelar R."/>
            <person name="Kotary K."/>
            <person name="Garner R."/>
            <person name="Barclay S."/>
            <person name="Lawson P."/>
            <person name="Krumholz L."/>
        </authorList>
    </citation>
    <scope>NUCLEOTIDE SEQUENCE [LARGE SCALE GENOMIC DNA]</scope>
    <source>
        <strain evidence="2 3">SURF-2</strain>
    </source>
</reference>
<name>A0ABT1TAV0_9GAMM</name>
<feature type="chain" id="PRO_5046075975" description="Transporter" evidence="1">
    <location>
        <begin position="25"/>
        <end position="274"/>
    </location>
</feature>
<evidence type="ECO:0000313" key="3">
    <source>
        <dbReference type="Proteomes" id="UP001524499"/>
    </source>
</evidence>
<sequence length="274" mass="29509">MSHFTAFRMSVLASAVMSAGPVMAIEAPAGDARAKAAELAKKLQNPIANLISVPVQNNWDFAVGQADAMRFTANVQPVIPFSVGDNWNLITRTIMPVIHAESSIPGGASVSGLGDVVQSFFLSPKQPLGGWIVGGGPVFLYPSASEQTLGGQKWGVGPTAVALRQQDDRTYGMLANHLWDFAGNANRADINATFMQPFAAYTTKTYTTFGVNTESTYDWESKRWTVPLNLTVQQLVKFGSQPVAFTGGGRYYAEKPEGGPDWGLRFAVTLLFPK</sequence>
<dbReference type="EMBL" id="JANIBJ010000001">
    <property type="protein sequence ID" value="MCQ8102592.1"/>
    <property type="molecule type" value="Genomic_DNA"/>
</dbReference>
<gene>
    <name evidence="2" type="ORF">NP590_00635</name>
</gene>
<keyword evidence="3" id="KW-1185">Reference proteome</keyword>
<evidence type="ECO:0000313" key="2">
    <source>
        <dbReference type="EMBL" id="MCQ8102592.1"/>
    </source>
</evidence>
<dbReference type="RefSeq" id="WP_256600201.1">
    <property type="nucleotide sequence ID" value="NZ_JANIBJ010000001.1"/>
</dbReference>
<organism evidence="2 3">
    <name type="scientific">Methylomonas subterranea</name>
    <dbReference type="NCBI Taxonomy" id="2952225"/>
    <lineage>
        <taxon>Bacteria</taxon>
        <taxon>Pseudomonadati</taxon>
        <taxon>Pseudomonadota</taxon>
        <taxon>Gammaproteobacteria</taxon>
        <taxon>Methylococcales</taxon>
        <taxon>Methylococcaceae</taxon>
        <taxon>Methylomonas</taxon>
    </lineage>
</organism>
<protein>
    <recommendedName>
        <fullName evidence="4">Transporter</fullName>
    </recommendedName>
</protein>
<keyword evidence="1" id="KW-0732">Signal</keyword>
<accession>A0ABT1TAV0</accession>